<feature type="domain" description="Reverse transcriptase Ty1/copia-type" evidence="2">
    <location>
        <begin position="315"/>
        <end position="430"/>
    </location>
</feature>
<protein>
    <submittedName>
        <fullName evidence="4">Transmembrane signal receptor</fullName>
    </submittedName>
</protein>
<keyword evidence="5" id="KW-1185">Reference proteome</keyword>
<dbReference type="InterPro" id="IPR043502">
    <property type="entry name" value="DNA/RNA_pol_sf"/>
</dbReference>
<evidence type="ECO:0000256" key="1">
    <source>
        <dbReference type="SAM" id="Phobius"/>
    </source>
</evidence>
<dbReference type="SUPFAM" id="SSF56672">
    <property type="entry name" value="DNA/RNA polymerases"/>
    <property type="match status" value="1"/>
</dbReference>
<keyword evidence="4" id="KW-0675">Receptor</keyword>
<dbReference type="AlphaFoldDB" id="A0AAV3P5A3"/>
<comment type="caution">
    <text evidence="4">The sequence shown here is derived from an EMBL/GenBank/DDBJ whole genome shotgun (WGS) entry which is preliminary data.</text>
</comment>
<proteinExistence type="predicted"/>
<name>A0AAV3P5A3_LITER</name>
<evidence type="ECO:0000313" key="5">
    <source>
        <dbReference type="Proteomes" id="UP001454036"/>
    </source>
</evidence>
<keyword evidence="1 4" id="KW-0812">Transmembrane</keyword>
<feature type="transmembrane region" description="Helical" evidence="1">
    <location>
        <begin position="79"/>
        <end position="108"/>
    </location>
</feature>
<reference evidence="4 5" key="1">
    <citation type="submission" date="2024-01" db="EMBL/GenBank/DDBJ databases">
        <title>The complete chloroplast genome sequence of Lithospermum erythrorhizon: insights into the phylogenetic relationship among Boraginaceae species and the maternal lineages of purple gromwells.</title>
        <authorList>
            <person name="Okada T."/>
            <person name="Watanabe K."/>
        </authorList>
    </citation>
    <scope>NUCLEOTIDE SEQUENCE [LARGE SCALE GENOMIC DNA]</scope>
</reference>
<dbReference type="Pfam" id="PF25597">
    <property type="entry name" value="SH3_retrovirus"/>
    <property type="match status" value="1"/>
</dbReference>
<accession>A0AAV3P5A3</accession>
<dbReference type="InterPro" id="IPR057670">
    <property type="entry name" value="SH3_retrovirus"/>
</dbReference>
<gene>
    <name evidence="4" type="ORF">LIER_06700</name>
</gene>
<evidence type="ECO:0000313" key="4">
    <source>
        <dbReference type="EMBL" id="GAA0146842.1"/>
    </source>
</evidence>
<feature type="domain" description="Retroviral polymerase SH3-like" evidence="3">
    <location>
        <begin position="103"/>
        <end position="163"/>
    </location>
</feature>
<evidence type="ECO:0000259" key="2">
    <source>
        <dbReference type="Pfam" id="PF07727"/>
    </source>
</evidence>
<dbReference type="InterPro" id="IPR013103">
    <property type="entry name" value="RVT_2"/>
</dbReference>
<keyword evidence="1" id="KW-1133">Transmembrane helix</keyword>
<evidence type="ECO:0000259" key="3">
    <source>
        <dbReference type="Pfam" id="PF25597"/>
    </source>
</evidence>
<keyword evidence="1" id="KW-0472">Membrane</keyword>
<dbReference type="Pfam" id="PF07727">
    <property type="entry name" value="RVT_2"/>
    <property type="match status" value="1"/>
</dbReference>
<dbReference type="Proteomes" id="UP001454036">
    <property type="component" value="Unassembled WGS sequence"/>
</dbReference>
<sequence length="476" mass="53481">MAYIRLGHPNDRVFQSIGSRIGISSLSLFKSSQSCTSCPMGKLTKVPLSLSDKSSTRPLELIFSDLWARLLTCLMKESVILLFLLIITRVLLGFIRFQFWVFICYPYLRPYNQHKCSFRSTPCIFLGYSPYHNGYRCMSIDTRRVYIAKFVKNFEDKFPLHESVPSPSSPACLAPCISVPFVVAQSPIGSSPSVGSTSIPITTTTIPSLSLPEPHMSSCIDSLATAPTYPLPFNPLPCSHLHTLCHPSLIYQTHLLFSPVTTLHPKPSLKKLASYPHALNGVALESEPTCFTQANKCSLWRAVMCDEINAMVCTQTWSLVPFTPSMNVVGCRWIFQLKPDSNGNIVRRRARLVAKGNHQLEGTDFSETFSPVIKTTTIRTILSLAISSSWCIRQLDIQNAFLHGTLAETFYMPQPPSFSDCRYPNHVCVFTSLYMVLNRPLDLGFIVYRLFCSLMGLCSPRQIPRCLFSLVQVFVW</sequence>
<dbReference type="EMBL" id="BAABME010000991">
    <property type="protein sequence ID" value="GAA0146842.1"/>
    <property type="molecule type" value="Genomic_DNA"/>
</dbReference>
<organism evidence="4 5">
    <name type="scientific">Lithospermum erythrorhizon</name>
    <name type="common">Purple gromwell</name>
    <name type="synonym">Lithospermum officinale var. erythrorhizon</name>
    <dbReference type="NCBI Taxonomy" id="34254"/>
    <lineage>
        <taxon>Eukaryota</taxon>
        <taxon>Viridiplantae</taxon>
        <taxon>Streptophyta</taxon>
        <taxon>Embryophyta</taxon>
        <taxon>Tracheophyta</taxon>
        <taxon>Spermatophyta</taxon>
        <taxon>Magnoliopsida</taxon>
        <taxon>eudicotyledons</taxon>
        <taxon>Gunneridae</taxon>
        <taxon>Pentapetalae</taxon>
        <taxon>asterids</taxon>
        <taxon>lamiids</taxon>
        <taxon>Boraginales</taxon>
        <taxon>Boraginaceae</taxon>
        <taxon>Boraginoideae</taxon>
        <taxon>Lithospermeae</taxon>
        <taxon>Lithospermum</taxon>
    </lineage>
</organism>